<evidence type="ECO:0000256" key="4">
    <source>
        <dbReference type="ARBA" id="ARBA00023136"/>
    </source>
</evidence>
<evidence type="ECO:0000256" key="3">
    <source>
        <dbReference type="ARBA" id="ARBA00022989"/>
    </source>
</evidence>
<name>A0A7R9HQR5_9NEOP</name>
<dbReference type="InterPro" id="IPR018499">
    <property type="entry name" value="Tetraspanin/Peripherin"/>
</dbReference>
<dbReference type="GO" id="GO:0016020">
    <property type="term" value="C:membrane"/>
    <property type="evidence" value="ECO:0007669"/>
    <property type="project" value="UniProtKB-SubCell"/>
</dbReference>
<protein>
    <submittedName>
        <fullName evidence="5">Uncharacterized protein</fullName>
    </submittedName>
</protein>
<sequence>MTERQAIIKLCRYRIVSFSARLVELRSIIGSLSYRDRIAKKLSGHISFNPPVRIEGYDAVENEKIILTFKTNKKNLGGRMVQCITLAEDWTAKDGEIEEGKLNLEEPSLFSTPDRDSNLDFPIFGSLVYCGSSALDNAAIEKEEEWQHPHPMDETACQSSEEHIHIVARHKKVCMSQHLQLTDEIACQSPEEHIHIVARHKKGCLKELEQWIKQESLVLVATGTGIAAYQILGMVFSICLCRDVTTDI</sequence>
<dbReference type="EMBL" id="OB794821">
    <property type="protein sequence ID" value="CAD7431122.1"/>
    <property type="molecule type" value="Genomic_DNA"/>
</dbReference>
<comment type="subcellular location">
    <subcellularLocation>
        <location evidence="1">Membrane</location>
        <topology evidence="1">Multi-pass membrane protein</topology>
    </subcellularLocation>
</comment>
<accession>A0A7R9HQR5</accession>
<gene>
    <name evidence="5" type="ORF">TMSB3V08_LOCUS7866</name>
</gene>
<organism evidence="5">
    <name type="scientific">Timema monikensis</name>
    <dbReference type="NCBI Taxonomy" id="170555"/>
    <lineage>
        <taxon>Eukaryota</taxon>
        <taxon>Metazoa</taxon>
        <taxon>Ecdysozoa</taxon>
        <taxon>Arthropoda</taxon>
        <taxon>Hexapoda</taxon>
        <taxon>Insecta</taxon>
        <taxon>Pterygota</taxon>
        <taxon>Neoptera</taxon>
        <taxon>Polyneoptera</taxon>
        <taxon>Phasmatodea</taxon>
        <taxon>Timematodea</taxon>
        <taxon>Timematoidea</taxon>
        <taxon>Timematidae</taxon>
        <taxon>Timema</taxon>
    </lineage>
</organism>
<evidence type="ECO:0000256" key="1">
    <source>
        <dbReference type="ARBA" id="ARBA00004141"/>
    </source>
</evidence>
<reference evidence="5" key="1">
    <citation type="submission" date="2020-11" db="EMBL/GenBank/DDBJ databases">
        <authorList>
            <person name="Tran Van P."/>
        </authorList>
    </citation>
    <scope>NUCLEOTIDE SEQUENCE</scope>
</reference>
<keyword evidence="4" id="KW-0472">Membrane</keyword>
<evidence type="ECO:0000313" key="5">
    <source>
        <dbReference type="EMBL" id="CAD7431122.1"/>
    </source>
</evidence>
<dbReference type="AlphaFoldDB" id="A0A7R9HQR5"/>
<dbReference type="Pfam" id="PF00335">
    <property type="entry name" value="Tetraspanin"/>
    <property type="match status" value="1"/>
</dbReference>
<keyword evidence="3" id="KW-1133">Transmembrane helix</keyword>
<keyword evidence="2" id="KW-0812">Transmembrane</keyword>
<proteinExistence type="predicted"/>
<evidence type="ECO:0000256" key="2">
    <source>
        <dbReference type="ARBA" id="ARBA00022692"/>
    </source>
</evidence>